<sequence>MKLAFALASLFAVSLHAAEELPVMPQIDSVGLFKNGVAVVRASFEAKQAGNYRWDELPRSIHGSFWIESDGVVIVRATTRMIDESAAAPTGNLQRDLAGQAVTLRLKKGSEGGEAPLVSGKVWALPEQPVSKSWDSGFFNASNPWMAATQSRTETPATTGNFLVLESERGRQFVELHSIASVSVDGPAVLAPRKVEKPVMVFEVTEPPRDGGRVRITYLARGLAWAPSYRMDLGAGGKLAIRRSAMVRNELIALKETEVQLISGFPNIEFAHVDSALWGGATLTAFFQQLGQQPGSARGAASQQLVMYNAIAPAAATLPDLQETGAGDDLHYEAIGKRNLEPGDSLSLDLSATETKCERVVEWVVEDPRDGNGRYHRSSNDEPKESNEPWDALKFTNPFDFPLTTAPVVITEAGRFRGQSLSQWVNPGQSTCLRVTKALSLQTRSAETEEEGQREVVWVGGNDFRRTKVKGSLELHNFRNKEVTLDIRAGFSGEMLEAEGAPTTRLRTDGVTSVNPRRELVWSVKLAAGEEKTVTYRYSVLVDQ</sequence>
<proteinExistence type="predicted"/>
<evidence type="ECO:0000256" key="1">
    <source>
        <dbReference type="SAM" id="MobiDB-lite"/>
    </source>
</evidence>
<organism evidence="3 4">
    <name type="scientific">Luteolibacter arcticus</name>
    <dbReference type="NCBI Taxonomy" id="1581411"/>
    <lineage>
        <taxon>Bacteria</taxon>
        <taxon>Pseudomonadati</taxon>
        <taxon>Verrucomicrobiota</taxon>
        <taxon>Verrucomicrobiia</taxon>
        <taxon>Verrucomicrobiales</taxon>
        <taxon>Verrucomicrobiaceae</taxon>
        <taxon>Luteolibacter</taxon>
    </lineage>
</organism>
<reference evidence="3 4" key="1">
    <citation type="submission" date="2022-10" db="EMBL/GenBank/DDBJ databases">
        <title>Luteolibacter arcticus strain CCTCC AB 2014275, whole genome shotgun sequencing project.</title>
        <authorList>
            <person name="Zhao G."/>
            <person name="Shen L."/>
        </authorList>
    </citation>
    <scope>NUCLEOTIDE SEQUENCE [LARGE SCALE GENOMIC DNA]</scope>
    <source>
        <strain evidence="3 4">CCTCC AB 2014275</strain>
    </source>
</reference>
<dbReference type="RefSeq" id="WP_264486210.1">
    <property type="nucleotide sequence ID" value="NZ_JAPDDT010000002.1"/>
</dbReference>
<comment type="caution">
    <text evidence="3">The sequence shown here is derived from an EMBL/GenBank/DDBJ whole genome shotgun (WGS) entry which is preliminary data.</text>
</comment>
<dbReference type="EMBL" id="JAPDDT010000002">
    <property type="protein sequence ID" value="MCW1922100.1"/>
    <property type="molecule type" value="Genomic_DNA"/>
</dbReference>
<feature type="compositionally biased region" description="Basic and acidic residues" evidence="1">
    <location>
        <begin position="369"/>
        <end position="387"/>
    </location>
</feature>
<evidence type="ECO:0000256" key="2">
    <source>
        <dbReference type="SAM" id="SignalP"/>
    </source>
</evidence>
<accession>A0ABT3GFM5</accession>
<evidence type="ECO:0000313" key="4">
    <source>
        <dbReference type="Proteomes" id="UP001320876"/>
    </source>
</evidence>
<keyword evidence="4" id="KW-1185">Reference proteome</keyword>
<feature type="signal peptide" evidence="2">
    <location>
        <begin position="1"/>
        <end position="17"/>
    </location>
</feature>
<protein>
    <submittedName>
        <fullName evidence="3">DUF4139 domain-containing protein</fullName>
    </submittedName>
</protein>
<evidence type="ECO:0000313" key="3">
    <source>
        <dbReference type="EMBL" id="MCW1922100.1"/>
    </source>
</evidence>
<feature type="chain" id="PRO_5046428994" evidence="2">
    <location>
        <begin position="18"/>
        <end position="544"/>
    </location>
</feature>
<feature type="region of interest" description="Disordered" evidence="1">
    <location>
        <begin position="369"/>
        <end position="389"/>
    </location>
</feature>
<keyword evidence="2" id="KW-0732">Signal</keyword>
<gene>
    <name evidence="3" type="ORF">OKA05_06015</name>
</gene>
<dbReference type="Proteomes" id="UP001320876">
    <property type="component" value="Unassembled WGS sequence"/>
</dbReference>
<name>A0ABT3GFM5_9BACT</name>